<dbReference type="SUPFAM" id="SSF53686">
    <property type="entry name" value="Tryptophan synthase beta subunit-like PLP-dependent enzymes"/>
    <property type="match status" value="1"/>
</dbReference>
<evidence type="ECO:0000313" key="2">
    <source>
        <dbReference type="EMBL" id="SVC88694.1"/>
    </source>
</evidence>
<feature type="non-terminal residue" evidence="2">
    <location>
        <position position="55"/>
    </location>
</feature>
<proteinExistence type="predicted"/>
<sequence>MRFISTRGEAPPVTFSEAVAEGLAPDGGLYLPAELPDLGDRLESWSDLPYPELCL</sequence>
<reference evidence="2" key="1">
    <citation type="submission" date="2018-05" db="EMBL/GenBank/DDBJ databases">
        <authorList>
            <person name="Lanie J.A."/>
            <person name="Ng W.-L."/>
            <person name="Kazmierczak K.M."/>
            <person name="Andrzejewski T.M."/>
            <person name="Davidsen T.M."/>
            <person name="Wayne K.J."/>
            <person name="Tettelin H."/>
            <person name="Glass J.I."/>
            <person name="Rusch D."/>
            <person name="Podicherti R."/>
            <person name="Tsui H.-C.T."/>
            <person name="Winkler M.E."/>
        </authorList>
    </citation>
    <scope>NUCLEOTIDE SEQUENCE</scope>
</reference>
<dbReference type="AlphaFoldDB" id="A0A382QT59"/>
<dbReference type="InterPro" id="IPR051166">
    <property type="entry name" value="Threonine_Synthase"/>
</dbReference>
<dbReference type="InterPro" id="IPR037158">
    <property type="entry name" value="Thr_synth_N_sf"/>
</dbReference>
<dbReference type="InterPro" id="IPR029144">
    <property type="entry name" value="Thr_synth_N"/>
</dbReference>
<gene>
    <name evidence="2" type="ORF">METZ01_LOCUS341548</name>
</gene>
<protein>
    <recommendedName>
        <fullName evidence="1">Threonine synthase N-terminal domain-containing protein</fullName>
    </recommendedName>
</protein>
<name>A0A382QT59_9ZZZZ</name>
<feature type="domain" description="Threonine synthase N-terminal" evidence="1">
    <location>
        <begin position="2"/>
        <end position="54"/>
    </location>
</feature>
<dbReference type="PANTHER" id="PTHR42690">
    <property type="entry name" value="THREONINE SYNTHASE FAMILY MEMBER"/>
    <property type="match status" value="1"/>
</dbReference>
<dbReference type="Pfam" id="PF14821">
    <property type="entry name" value="Thr_synth_N"/>
    <property type="match status" value="1"/>
</dbReference>
<evidence type="ECO:0000259" key="1">
    <source>
        <dbReference type="Pfam" id="PF14821"/>
    </source>
</evidence>
<organism evidence="2">
    <name type="scientific">marine metagenome</name>
    <dbReference type="NCBI Taxonomy" id="408172"/>
    <lineage>
        <taxon>unclassified sequences</taxon>
        <taxon>metagenomes</taxon>
        <taxon>ecological metagenomes</taxon>
    </lineage>
</organism>
<dbReference type="EMBL" id="UINC01116740">
    <property type="protein sequence ID" value="SVC88694.1"/>
    <property type="molecule type" value="Genomic_DNA"/>
</dbReference>
<accession>A0A382QT59</accession>
<dbReference type="InterPro" id="IPR036052">
    <property type="entry name" value="TrpB-like_PALP_sf"/>
</dbReference>
<dbReference type="PANTHER" id="PTHR42690:SF1">
    <property type="entry name" value="THREONINE SYNTHASE-LIKE 2"/>
    <property type="match status" value="1"/>
</dbReference>
<dbReference type="Gene3D" id="3.90.1380.10">
    <property type="entry name" value="Threonine synthase, N-terminal domain"/>
    <property type="match status" value="1"/>
</dbReference>